<name>A0A367QYJ4_9NOSO</name>
<gene>
    <name evidence="1" type="ORF">A6770_22725</name>
</gene>
<sequence length="531" mass="61255">MSLTPSATLVAQPNNLDPKNVLTLTDIARKLRNLNLVTEATYKEITHLIEQDGINSRSTLLYQLQRQALNRLLPRELRGSPVNIGISVENLTNEMRSELLKLLNQLRNSDVVSQRVYEKLQADIAAGRIKMDIQLFQYAAMQMEIDERFPIEVQQPYLNSLYSTGIFSAEGYTRLLQDLKSGNIKDKIEFLKYSDRALIFHLRDYSLNPYDYFPKIHSSVTQMLINTGVANISFENFSLELVKDTGYSDDKSYKAIASIRVNGKLYQQSSFYSVAEDNEDFIGRIESEEFLNLFNKILRDRGSEYRLYEIQAFSNDLGMPALDHSRFGVIALTENQAKAYFKQKDLHQETKLTTDRIEEILSLFQKIGLFNHLTQEQITAGRQKIIQSYITHPNDLLQAFDNLVVTVEWESGDVENPYQELTHHLAAVSRGMFTPSDISNEFDWQNQTAGQSFTLNNRRYSTKLEFNDDFLDPEFFTFIEQVVEQTVPDGRFYPLYQGAYDIIGYIFLTNEQRRILQSEGLVVLEASTKRN</sequence>
<proteinExistence type="predicted"/>
<keyword evidence="2" id="KW-1185">Reference proteome</keyword>
<reference evidence="1" key="1">
    <citation type="submission" date="2016-04" db="EMBL/GenBank/DDBJ databases">
        <authorList>
            <person name="Tabuchi Yagui T.R."/>
        </authorList>
    </citation>
    <scope>NUCLEOTIDE SEQUENCE [LARGE SCALE GENOMIC DNA]</scope>
    <source>
        <strain evidence="1">NIES-26</strain>
    </source>
</reference>
<organism evidence="1 2">
    <name type="scientific">Nostoc minutum NIES-26</name>
    <dbReference type="NCBI Taxonomy" id="1844469"/>
    <lineage>
        <taxon>Bacteria</taxon>
        <taxon>Bacillati</taxon>
        <taxon>Cyanobacteriota</taxon>
        <taxon>Cyanophyceae</taxon>
        <taxon>Nostocales</taxon>
        <taxon>Nostocaceae</taxon>
        <taxon>Nostoc</taxon>
    </lineage>
</organism>
<comment type="caution">
    <text evidence="1">The sequence shown here is derived from an EMBL/GenBank/DDBJ whole genome shotgun (WGS) entry which is preliminary data.</text>
</comment>
<evidence type="ECO:0000313" key="2">
    <source>
        <dbReference type="Proteomes" id="UP000252107"/>
    </source>
</evidence>
<evidence type="ECO:0000313" key="1">
    <source>
        <dbReference type="EMBL" id="RCJ29267.1"/>
    </source>
</evidence>
<dbReference type="AlphaFoldDB" id="A0A367QYJ4"/>
<protein>
    <submittedName>
        <fullName evidence="1">Uncharacterized protein</fullName>
    </submittedName>
</protein>
<dbReference type="Proteomes" id="UP000252107">
    <property type="component" value="Unassembled WGS sequence"/>
</dbReference>
<accession>A0A367QYJ4</accession>
<dbReference type="EMBL" id="LXQD01000294">
    <property type="protein sequence ID" value="RCJ29267.1"/>
    <property type="molecule type" value="Genomic_DNA"/>
</dbReference>